<dbReference type="Proteomes" id="UP000441389">
    <property type="component" value="Unassembled WGS sequence"/>
</dbReference>
<dbReference type="Pfam" id="PF13302">
    <property type="entry name" value="Acetyltransf_3"/>
    <property type="match status" value="1"/>
</dbReference>
<name>A0A6I4J218_9SPHN</name>
<accession>A0A6I4J218</accession>
<dbReference type="RefSeq" id="WP_181600054.1">
    <property type="nucleotide sequence ID" value="NZ_WQMS01000013.1"/>
</dbReference>
<organism evidence="2 3">
    <name type="scientific">Sphingomonas horti</name>
    <dbReference type="NCBI Taxonomy" id="2682842"/>
    <lineage>
        <taxon>Bacteria</taxon>
        <taxon>Pseudomonadati</taxon>
        <taxon>Pseudomonadota</taxon>
        <taxon>Alphaproteobacteria</taxon>
        <taxon>Sphingomonadales</taxon>
        <taxon>Sphingomonadaceae</taxon>
        <taxon>Sphingomonas</taxon>
    </lineage>
</organism>
<keyword evidence="3" id="KW-1185">Reference proteome</keyword>
<sequence>MPIRSAPEIRTERLRLRPHRRDDAADIVKLWQDPAVVHHFGGQPVAAEDCWNRLLRYVGHWAVNGYGLWAVEELETGRFIGDVGLFEGRRGLGERFDSAPEAGWVLLPAGHGKGYAREAMNAALRWGESEHRWPRTVCMIDPENLPSIRTAQALGYAEYGRGSYRGKELVLLERTKP</sequence>
<dbReference type="Gene3D" id="3.40.630.30">
    <property type="match status" value="1"/>
</dbReference>
<dbReference type="AlphaFoldDB" id="A0A6I4J218"/>
<dbReference type="EMBL" id="WQMS01000013">
    <property type="protein sequence ID" value="MVO78475.1"/>
    <property type="molecule type" value="Genomic_DNA"/>
</dbReference>
<dbReference type="GO" id="GO:0016747">
    <property type="term" value="F:acyltransferase activity, transferring groups other than amino-acyl groups"/>
    <property type="evidence" value="ECO:0007669"/>
    <property type="project" value="InterPro"/>
</dbReference>
<protein>
    <submittedName>
        <fullName evidence="2">GNAT family N-acetyltransferase</fullName>
    </submittedName>
</protein>
<dbReference type="InterPro" id="IPR051531">
    <property type="entry name" value="N-acetyltransferase"/>
</dbReference>
<proteinExistence type="predicted"/>
<evidence type="ECO:0000313" key="3">
    <source>
        <dbReference type="Proteomes" id="UP000441389"/>
    </source>
</evidence>
<evidence type="ECO:0000313" key="2">
    <source>
        <dbReference type="EMBL" id="MVO78475.1"/>
    </source>
</evidence>
<dbReference type="SUPFAM" id="SSF55729">
    <property type="entry name" value="Acyl-CoA N-acyltransferases (Nat)"/>
    <property type="match status" value="1"/>
</dbReference>
<feature type="domain" description="N-acetyltransferase" evidence="1">
    <location>
        <begin position="14"/>
        <end position="177"/>
    </location>
</feature>
<dbReference type="PANTHER" id="PTHR43792:SF16">
    <property type="entry name" value="N-ACETYLTRANSFERASE DOMAIN-CONTAINING PROTEIN"/>
    <property type="match status" value="1"/>
</dbReference>
<gene>
    <name evidence="2" type="ORF">GON01_11090</name>
</gene>
<dbReference type="InterPro" id="IPR000182">
    <property type="entry name" value="GNAT_dom"/>
</dbReference>
<keyword evidence="2" id="KW-0808">Transferase</keyword>
<reference evidence="2 3" key="1">
    <citation type="submission" date="2019-12" db="EMBL/GenBank/DDBJ databases">
        <authorList>
            <person name="Huq M.A."/>
        </authorList>
    </citation>
    <scope>NUCLEOTIDE SEQUENCE [LARGE SCALE GENOMIC DNA]</scope>
    <source>
        <strain evidence="2 3">MAH-20</strain>
    </source>
</reference>
<evidence type="ECO:0000259" key="1">
    <source>
        <dbReference type="PROSITE" id="PS51186"/>
    </source>
</evidence>
<dbReference type="PROSITE" id="PS51186">
    <property type="entry name" value="GNAT"/>
    <property type="match status" value="1"/>
</dbReference>
<dbReference type="InterPro" id="IPR016181">
    <property type="entry name" value="Acyl_CoA_acyltransferase"/>
</dbReference>
<comment type="caution">
    <text evidence="2">The sequence shown here is derived from an EMBL/GenBank/DDBJ whole genome shotgun (WGS) entry which is preliminary data.</text>
</comment>
<dbReference type="PANTHER" id="PTHR43792">
    <property type="entry name" value="GNAT FAMILY, PUTATIVE (AFU_ORTHOLOGUE AFUA_3G00765)-RELATED-RELATED"/>
    <property type="match status" value="1"/>
</dbReference>